<dbReference type="Proteomes" id="UP001176961">
    <property type="component" value="Unassembled WGS sequence"/>
</dbReference>
<dbReference type="GO" id="GO:0030430">
    <property type="term" value="C:host cell cytoplasm"/>
    <property type="evidence" value="ECO:0007669"/>
    <property type="project" value="InterPro"/>
</dbReference>
<evidence type="ECO:0000256" key="1">
    <source>
        <dbReference type="ARBA" id="ARBA00022612"/>
    </source>
</evidence>
<evidence type="ECO:0000256" key="4">
    <source>
        <dbReference type="ARBA" id="ARBA00022801"/>
    </source>
</evidence>
<keyword evidence="6" id="KW-0482">Metalloprotease</keyword>
<dbReference type="GO" id="GO:0006508">
    <property type="term" value="P:proteolysis"/>
    <property type="evidence" value="ECO:0007669"/>
    <property type="project" value="UniProtKB-KW"/>
</dbReference>
<dbReference type="GO" id="GO:0051536">
    <property type="term" value="F:iron-sulfur cluster binding"/>
    <property type="evidence" value="ECO:0007669"/>
    <property type="project" value="InterPro"/>
</dbReference>
<dbReference type="SUPFAM" id="SSF102712">
    <property type="entry name" value="JAB1/MPN domain"/>
    <property type="match status" value="1"/>
</dbReference>
<dbReference type="Pfam" id="PF05939">
    <property type="entry name" value="Phage_min_tail"/>
    <property type="match status" value="1"/>
</dbReference>
<evidence type="ECO:0000259" key="7">
    <source>
        <dbReference type="Pfam" id="PF10145"/>
    </source>
</evidence>
<dbReference type="AlphaFoldDB" id="A0AA36MFF4"/>
<dbReference type="NCBIfam" id="TIGR01760">
    <property type="entry name" value="tape_meas_TP901"/>
    <property type="match status" value="2"/>
</dbReference>
<dbReference type="NCBIfam" id="TIGR01600">
    <property type="entry name" value="phage_tail_L"/>
    <property type="match status" value="1"/>
</dbReference>
<evidence type="ECO:0008006" key="11">
    <source>
        <dbReference type="Google" id="ProtNLM"/>
    </source>
</evidence>
<dbReference type="Pfam" id="PF14464">
    <property type="entry name" value="Prok-JAB"/>
    <property type="match status" value="1"/>
</dbReference>
<dbReference type="InterPro" id="IPR010090">
    <property type="entry name" value="Phage_tape_meas"/>
</dbReference>
<dbReference type="PANTHER" id="PTHR37813:SF1">
    <property type="entry name" value="FELS-2 PROPHAGE PROTEIN"/>
    <property type="match status" value="1"/>
</dbReference>
<evidence type="ECO:0000259" key="8">
    <source>
        <dbReference type="Pfam" id="PF14464"/>
    </source>
</evidence>
<keyword evidence="3" id="KW-0479">Metal-binding</keyword>
<evidence type="ECO:0000313" key="10">
    <source>
        <dbReference type="Proteomes" id="UP001176961"/>
    </source>
</evidence>
<evidence type="ECO:0000256" key="2">
    <source>
        <dbReference type="ARBA" id="ARBA00022670"/>
    </source>
</evidence>
<dbReference type="Pfam" id="PF05100">
    <property type="entry name" value="Phage_tail_L"/>
    <property type="match status" value="1"/>
</dbReference>
<dbReference type="InterPro" id="IPR028090">
    <property type="entry name" value="JAB_dom_prok"/>
</dbReference>
<keyword evidence="4" id="KW-0378">Hydrolase</keyword>
<dbReference type="GO" id="GO:0008237">
    <property type="term" value="F:metallopeptidase activity"/>
    <property type="evidence" value="ECO:0007669"/>
    <property type="project" value="UniProtKB-KW"/>
</dbReference>
<keyword evidence="2" id="KW-0645">Protease</keyword>
<proteinExistence type="predicted"/>
<keyword evidence="10" id="KW-1185">Reference proteome</keyword>
<evidence type="ECO:0000256" key="3">
    <source>
        <dbReference type="ARBA" id="ARBA00022723"/>
    </source>
</evidence>
<dbReference type="Gene3D" id="3.40.140.10">
    <property type="entry name" value="Cytidine Deaminase, domain 2"/>
    <property type="match status" value="1"/>
</dbReference>
<sequence>MQMILAYFGGSKIREAVDGLIDFRTNLSDARAVIGASAEQMNDLTISAEKLGKTTVFTAGQAAESIKYLGMAGLKTDEILKVLPDTLNLASAGSIDLGRAADIATNVMSAFNMDAKEFSTAVDAIAFAAANSNTNVEQLAQGMKYAGPSAHAAGVSLKSTTAILGTLANAGIQASTGDVVKKLSERSITLGQAIDIFGVRAANSIMALTSNVDDLERLNLGLENSAGSAKKMSEIKLDNISGDLTLLASGTSNLVIQLSKLTGAEKAFREVTQSATGFINIIGSGLEKLQQMLGMTREKIVVLNEETGKFEEQLEKINPLGEFTSEIFKEINKILGVTIGLNLANWAINSATGFNALTSAVNLFKDGITSASLMSALDKITAFAKGGVLASAGSAAVSVPMMVYGAYTAGNLIKEGWDTHSTLSETEQLQKRNMEEISSTYNYGAASKSEEYLIQKFSEKFLGNVDASANTSSLNGKQIASIVRFLKNNGGSVLSDDRFDAKNDLLKSAPGLRDIYDQISASLIFTGKDDKFLDELYKDVLNYESDVRIRDSVINKKKNKKIKEYRRLLGMDYVAPTQKNPATKKSGKQRFELSSSSDIMSWLTAYGMNIGEQARKDFGTSEIDKLSKSNDLLKEKLMISNTSISTSDRDKRLKQRERELEIAQKVKEIEAISGAESASLYEKELRSKYEIIDATEKANEKLKKTQSLYSDISSGIAEAVVQAHNFRDAFQNLGDVGVNVIKKLASQWIENKMENMLFGLSNKGNKGGKSFFSPLDLVLASAKEAVMPLKRTASGDLGVQVAGGSGRGGIIISPQITINAEGGSKEENEDAANRINEKVQQAMDDMMTVHVFSPSVIPSVGSSVNSSARVLVADFGDGYSQRAADGINNIDTTVSLQWNNLTGTQANSIDNFFMQMGGYESFYYTLPTESIAKKWTCEKWDKSYQTGKLVELFMFDLTPLGGPVTYWSNTVNGDNPIVFNGNVYIPRAMEATGFEMTGSGTIPQPTDFLGAKVTRIKTFSRFLDGEPDADPDQRFPDEVYYVAQKESATKDVVSFKLMSALEVNGMKLPRRICLKDTCPLRYRKYDSARGVFVYTPVADGGCPWDGTVYFTAEDNSTLSPSQDRCGKKLNSCRLRYGKNVLPFLGFPGIANAAVTASKKEAPKEMCGVFTYSSGFIQLTNSADSPEEGFVIKEYEKIFANMDDVIAVVHSHPDKDCEPSSLDLISQKATCIPWCIISLKNGVNCLFWEDKD</sequence>
<dbReference type="GO" id="GO:0046718">
    <property type="term" value="P:symbiont entry into host cell"/>
    <property type="evidence" value="ECO:0007669"/>
    <property type="project" value="InterPro"/>
</dbReference>
<evidence type="ECO:0000313" key="9">
    <source>
        <dbReference type="EMBL" id="CAJ0610671.1"/>
    </source>
</evidence>
<dbReference type="InterPro" id="IPR010265">
    <property type="entry name" value="Phage_lambda_TipM"/>
</dbReference>
<dbReference type="GO" id="GO:0046872">
    <property type="term" value="F:metal ion binding"/>
    <property type="evidence" value="ECO:0007669"/>
    <property type="project" value="UniProtKB-KW"/>
</dbReference>
<name>A0AA36MFF4_CYLNA</name>
<comment type="caution">
    <text evidence="9">The sequence shown here is derived from an EMBL/GenBank/DDBJ whole genome shotgun (WGS) entry which is preliminary data.</text>
</comment>
<dbReference type="InterPro" id="IPR006487">
    <property type="entry name" value="Phage_lambda_L"/>
</dbReference>
<feature type="domain" description="JAB" evidence="8">
    <location>
        <begin position="1152"/>
        <end position="1239"/>
    </location>
</feature>
<protein>
    <recommendedName>
        <fullName evidence="11">Phage tail tape measure protein</fullName>
    </recommendedName>
</protein>
<gene>
    <name evidence="9" type="ORF">CYNAS_LOCUS22654</name>
</gene>
<accession>A0AA36MFF4</accession>
<dbReference type="Pfam" id="PF10145">
    <property type="entry name" value="PhageMin_Tail"/>
    <property type="match status" value="1"/>
</dbReference>
<evidence type="ECO:0000256" key="6">
    <source>
        <dbReference type="ARBA" id="ARBA00023049"/>
    </source>
</evidence>
<organism evidence="9 10">
    <name type="scientific">Cylicocyclus nassatus</name>
    <name type="common">Nematode worm</name>
    <dbReference type="NCBI Taxonomy" id="53992"/>
    <lineage>
        <taxon>Eukaryota</taxon>
        <taxon>Metazoa</taxon>
        <taxon>Ecdysozoa</taxon>
        <taxon>Nematoda</taxon>
        <taxon>Chromadorea</taxon>
        <taxon>Rhabditida</taxon>
        <taxon>Rhabditina</taxon>
        <taxon>Rhabditomorpha</taxon>
        <taxon>Strongyloidea</taxon>
        <taxon>Strongylidae</taxon>
        <taxon>Cylicocyclus</taxon>
    </lineage>
</organism>
<evidence type="ECO:0000256" key="5">
    <source>
        <dbReference type="ARBA" id="ARBA00022833"/>
    </source>
</evidence>
<keyword evidence="1" id="KW-1188">Viral release from host cell</keyword>
<dbReference type="PANTHER" id="PTHR37813">
    <property type="entry name" value="FELS-2 PROPHAGE PROTEIN"/>
    <property type="match status" value="1"/>
</dbReference>
<feature type="domain" description="Phage tail tape measure protein" evidence="7">
    <location>
        <begin position="47"/>
        <end position="194"/>
    </location>
</feature>
<reference evidence="9" key="1">
    <citation type="submission" date="2023-07" db="EMBL/GenBank/DDBJ databases">
        <authorList>
            <consortium name="CYATHOMIX"/>
        </authorList>
    </citation>
    <scope>NUCLEOTIDE SEQUENCE</scope>
    <source>
        <strain evidence="9">N/A</strain>
    </source>
</reference>
<keyword evidence="5" id="KW-0862">Zinc</keyword>
<dbReference type="EMBL" id="CATQJL010000345">
    <property type="protein sequence ID" value="CAJ0610671.1"/>
    <property type="molecule type" value="Genomic_DNA"/>
</dbReference>